<accession>E1TJV5</accession>
<organism evidence="3">
    <name type="scientific">Burkholderia sp. (strain CCGE1003)</name>
    <dbReference type="NCBI Taxonomy" id="640512"/>
    <lineage>
        <taxon>Bacteria</taxon>
        <taxon>Pseudomonadati</taxon>
        <taxon>Pseudomonadota</taxon>
        <taxon>Betaproteobacteria</taxon>
        <taxon>Burkholderiales</taxon>
        <taxon>Burkholderiaceae</taxon>
        <taxon>Burkholderia</taxon>
    </lineage>
</organism>
<dbReference type="PANTHER" id="PTHR47495">
    <property type="entry name" value="ALDEHYDE DEHYDROGENASE"/>
    <property type="match status" value="1"/>
</dbReference>
<dbReference type="SMART" id="SM01008">
    <property type="entry name" value="Ald_Xan_dh_C"/>
    <property type="match status" value="1"/>
</dbReference>
<evidence type="ECO:0000256" key="1">
    <source>
        <dbReference type="SAM" id="MobiDB-lite"/>
    </source>
</evidence>
<dbReference type="Gene3D" id="3.30.365.10">
    <property type="entry name" value="Aldehyde oxidase/xanthine dehydrogenase, molybdopterin binding domain"/>
    <property type="match status" value="4"/>
</dbReference>
<dbReference type="InterPro" id="IPR012368">
    <property type="entry name" value="OxRdtase_Mopterin-bd_su_IorB"/>
</dbReference>
<dbReference type="EMBL" id="CP002218">
    <property type="protein sequence ID" value="ADN59852.1"/>
    <property type="molecule type" value="Genomic_DNA"/>
</dbReference>
<name>E1TJV5_BURSG</name>
<dbReference type="KEGG" id="bgf:BC1003_3913"/>
<gene>
    <name evidence="3" type="ordered locus">BC1003_3913</name>
</gene>
<dbReference type="InterPro" id="IPR052516">
    <property type="entry name" value="N-heterocyclic_Hydroxylase"/>
</dbReference>
<reference evidence="3" key="1">
    <citation type="submission" date="2010-09" db="EMBL/GenBank/DDBJ databases">
        <title>Complete sequence of chromosome2 of Burkholderia sp. CCGE1003.</title>
        <authorList>
            <consortium name="US DOE Joint Genome Institute"/>
            <person name="Lucas S."/>
            <person name="Copeland A."/>
            <person name="Lapidus A."/>
            <person name="Cheng J.-F."/>
            <person name="Bruce D."/>
            <person name="Goodwin L."/>
            <person name="Pitluck S."/>
            <person name="Daligault H."/>
            <person name="Davenport K."/>
            <person name="Detter J.C."/>
            <person name="Han C."/>
            <person name="Tapia R."/>
            <person name="Land M."/>
            <person name="Hauser L."/>
            <person name="Jeffries C."/>
            <person name="Kyrpides N."/>
            <person name="Ivanova N."/>
            <person name="Ovchinnikova G."/>
            <person name="Martinez-Romero E."/>
            <person name="Rogel M.A."/>
            <person name="Auchtung J."/>
            <person name="Tiedje J.M."/>
            <person name="Woyke T."/>
        </authorList>
    </citation>
    <scope>NUCLEOTIDE SEQUENCE</scope>
    <source>
        <strain evidence="3">CCGE1003</strain>
    </source>
</reference>
<dbReference type="eggNOG" id="COG1529">
    <property type="taxonomic scope" value="Bacteria"/>
</dbReference>
<dbReference type="STRING" id="640512.BC1003_3913"/>
<dbReference type="Gene3D" id="3.90.1170.50">
    <property type="entry name" value="Aldehyde oxidase/xanthine dehydrogenase, a/b hammerhead"/>
    <property type="match status" value="1"/>
</dbReference>
<dbReference type="SUPFAM" id="SSF56003">
    <property type="entry name" value="Molybdenum cofactor-binding domain"/>
    <property type="match status" value="2"/>
</dbReference>
<protein>
    <submittedName>
        <fullName evidence="3">Aldehyde oxidase and xanthine dehydrogenase molybdopterin binding protein</fullName>
    </submittedName>
</protein>
<dbReference type="GO" id="GO:0016491">
    <property type="term" value="F:oxidoreductase activity"/>
    <property type="evidence" value="ECO:0007669"/>
    <property type="project" value="InterPro"/>
</dbReference>
<dbReference type="InterPro" id="IPR046867">
    <property type="entry name" value="AldOxase/xan_DH_MoCoBD2"/>
</dbReference>
<dbReference type="InterPro" id="IPR000674">
    <property type="entry name" value="Ald_Oxase/Xan_DH_a/b"/>
</dbReference>
<evidence type="ECO:0000259" key="2">
    <source>
        <dbReference type="SMART" id="SM01008"/>
    </source>
</evidence>
<dbReference type="InterPro" id="IPR037165">
    <property type="entry name" value="AldOxase/xan_DH_Mopterin-bd_sf"/>
</dbReference>
<sequence length="770" mass="82616">MSRSDEHTDQRTAPGLDQHVDDPVDESRRRFMLGSALLVSFSMFPGVNALAQEVIADEGAAVHIGKATQALAGSLKTNPYLDSWIKIDRAGKVTVYTGKVELGTGVRTALLQIAAEELAMAPGLITFLTADTGASPDEGLTAGSHTIADSGSALLNVSAQVRALLVEAAAKRFGIQSNLLSTRDSVIKAPDGRSMTYGEAVGFVDLHRMAAPVSPLKDPATFSVIGTSLPRVDIPRKVTGGVSYVQDMLMPGMVHARVVMPPVYEARLLRTNTPGILKMPGVLKVVQNGSMLAVVAKGEWQAVQAQRALAAGSEWSAGRALPDPATVHSDLRKLCTEHIEIANTHTASGAAVKTLGATYTKRYMMHGSIGPSCAVGLFKDGAMTVWTHSQGVYPLRDGLAEMLSMPKDTIRCIHVEGSGCYGHNGADDVAAHAALIAREMEGQPVRVQWMREQEHTWDHYTPAMVTEVKASLDAGGNIVDWNYALWSSSHNERIVNAGRLIPAQLLDRPFAPAPSVPMVQPEGGGDRNGIPLYALPNMQVMNNFSPTMPLHTSAMRSLGAHMNVFSIETFMDELAAAAGADPVAFRLKHMQDPRARDVIRLAAEKFGWPRAPRKRNHGVGFGFAKYKNLMAYVAVAVEVSVVPETGQVILEHAEAAVDAGQIVNPDGIRNQIEGGVIQSASWTLYEALQFDTSRIRSFDWSSYPILRFSAAPRSINVHLIDRPGAPFLGAAEASMGPTAGALGNALFDATGQRLRDMPLAGDSLRRRIDA</sequence>
<evidence type="ECO:0000313" key="3">
    <source>
        <dbReference type="EMBL" id="ADN59852.1"/>
    </source>
</evidence>
<dbReference type="Pfam" id="PF02738">
    <property type="entry name" value="MoCoBD_1"/>
    <property type="match status" value="1"/>
</dbReference>
<dbReference type="PANTHER" id="PTHR47495:SF1">
    <property type="entry name" value="BLL3820 PROTEIN"/>
    <property type="match status" value="1"/>
</dbReference>
<feature type="domain" description="Aldehyde oxidase/xanthine dehydrogenase a/b hammerhead" evidence="2">
    <location>
        <begin position="239"/>
        <end position="319"/>
    </location>
</feature>
<dbReference type="InterPro" id="IPR008274">
    <property type="entry name" value="AldOxase/xan_DH_MoCoBD1"/>
</dbReference>
<dbReference type="PIRSF" id="PIRSF036389">
    <property type="entry name" value="IOR_B"/>
    <property type="match status" value="1"/>
</dbReference>
<feature type="region of interest" description="Disordered" evidence="1">
    <location>
        <begin position="1"/>
        <end position="22"/>
    </location>
</feature>
<feature type="compositionally biased region" description="Basic and acidic residues" evidence="1">
    <location>
        <begin position="1"/>
        <end position="10"/>
    </location>
</feature>
<dbReference type="HOGENOM" id="CLU_013917_0_0_4"/>
<proteinExistence type="predicted"/>
<dbReference type="OrthoDB" id="6073217at2"/>
<dbReference type="Pfam" id="PF20256">
    <property type="entry name" value="MoCoBD_2"/>
    <property type="match status" value="2"/>
</dbReference>
<dbReference type="AlphaFoldDB" id="E1TJV5"/>